<evidence type="ECO:0000313" key="2">
    <source>
        <dbReference type="Proteomes" id="UP000246303"/>
    </source>
</evidence>
<protein>
    <submittedName>
        <fullName evidence="1">Uncharacterized protein</fullName>
    </submittedName>
</protein>
<gene>
    <name evidence="1" type="ORF">CVS29_03945</name>
</gene>
<evidence type="ECO:0000313" key="1">
    <source>
        <dbReference type="EMBL" id="PXA66735.1"/>
    </source>
</evidence>
<dbReference type="AlphaFoldDB" id="A0A2V3DTH7"/>
<dbReference type="EMBL" id="QHLZ01000002">
    <property type="protein sequence ID" value="PXA66735.1"/>
    <property type="molecule type" value="Genomic_DNA"/>
</dbReference>
<sequence>MEEEIRQLVLSMDGVATVYAADPLWLTTVKRLGLLLEQGTEELAHFVVCSGGIEEFPLVDTTATGDGTGALTIRTRIGTDGSLPAPATARAVADAIRVFATENYPFLSVKAIVEVSTIGV</sequence>
<proteinExistence type="predicted"/>
<reference evidence="1 2" key="1">
    <citation type="submission" date="2018-05" db="EMBL/GenBank/DDBJ databases">
        <title>Genetic diversity of glacier-inhabiting Cryobacterium bacteria in China and description of Cryobacterium mengkeensis sp. nov. and Arthrobacter glacialis sp. nov.</title>
        <authorList>
            <person name="Liu Q."/>
            <person name="Xin Y.-H."/>
        </authorList>
    </citation>
    <scope>NUCLEOTIDE SEQUENCE [LARGE SCALE GENOMIC DNA]</scope>
    <source>
        <strain evidence="1 2">GP3</strain>
    </source>
</reference>
<keyword evidence="2" id="KW-1185">Reference proteome</keyword>
<dbReference type="Proteomes" id="UP000246303">
    <property type="component" value="Unassembled WGS sequence"/>
</dbReference>
<accession>A0A2V3DTH7</accession>
<comment type="caution">
    <text evidence="1">The sequence shown here is derived from an EMBL/GenBank/DDBJ whole genome shotgun (WGS) entry which is preliminary data.</text>
</comment>
<organism evidence="1 2">
    <name type="scientific">Arthrobacter psychrochitiniphilus</name>
    <dbReference type="NCBI Taxonomy" id="291045"/>
    <lineage>
        <taxon>Bacteria</taxon>
        <taxon>Bacillati</taxon>
        <taxon>Actinomycetota</taxon>
        <taxon>Actinomycetes</taxon>
        <taxon>Micrococcales</taxon>
        <taxon>Micrococcaceae</taxon>
        <taxon>Arthrobacter</taxon>
    </lineage>
</organism>
<name>A0A2V3DTH7_9MICC</name>